<reference evidence="2 3" key="1">
    <citation type="submission" date="2017-11" db="EMBL/GenBank/DDBJ databases">
        <title>Draft Genome Sequence of Methylobacter psychrotolerans Sph1T, an Obligate Methanotroph from Low-Temperature Environments.</title>
        <authorList>
            <person name="Oshkin I.Y."/>
            <person name="Miroshnikov K."/>
            <person name="Belova S.E."/>
            <person name="Korzhenkov A."/>
            <person name="Toshchakov S.V."/>
            <person name="Dedysh S.N."/>
        </authorList>
    </citation>
    <scope>NUCLEOTIDE SEQUENCE [LARGE SCALE GENOMIC DNA]</scope>
    <source>
        <strain evidence="2 3">Sph1</strain>
    </source>
</reference>
<dbReference type="SUPFAM" id="SSF46785">
    <property type="entry name" value="Winged helix' DNA-binding domain"/>
    <property type="match status" value="1"/>
</dbReference>
<dbReference type="Pfam" id="PF01047">
    <property type="entry name" value="MarR"/>
    <property type="match status" value="1"/>
</dbReference>
<dbReference type="InterPro" id="IPR036388">
    <property type="entry name" value="WH-like_DNA-bd_sf"/>
</dbReference>
<gene>
    <name evidence="2" type="ORF">AADEFJLK_03264</name>
</gene>
<dbReference type="InterPro" id="IPR036390">
    <property type="entry name" value="WH_DNA-bd_sf"/>
</dbReference>
<dbReference type="Gene3D" id="1.10.10.10">
    <property type="entry name" value="Winged helix-like DNA-binding domain superfamily/Winged helix DNA-binding domain"/>
    <property type="match status" value="1"/>
</dbReference>
<proteinExistence type="predicted"/>
<evidence type="ECO:0000313" key="3">
    <source>
        <dbReference type="Proteomes" id="UP000237423"/>
    </source>
</evidence>
<protein>
    <recommendedName>
        <fullName evidence="1">HTH marR-type domain-containing protein</fullName>
    </recommendedName>
</protein>
<sequence>MDNLAEHRDNYRQALKNKDFATVRREKAWLTTAAASALLAQDAEAMQAIRACCADLSGLADHHDESSKLGDRWRTLGELMTLALASGKPLEQLRLVLPSTVSGLAMTRIKQQPGITPTELVEQCAKSASHIANELKKLEDAGLIYRLKRGKSHEVYLSVLGKETLNNVAAVKSIEPPKTLPKEERKYPYVNKCREEKLGKPIAVPFAQCA</sequence>
<dbReference type="InterPro" id="IPR000835">
    <property type="entry name" value="HTH_MarR-typ"/>
</dbReference>
<dbReference type="AlphaFoldDB" id="A0A2S5CJ10"/>
<comment type="caution">
    <text evidence="2">The sequence shown here is derived from an EMBL/GenBank/DDBJ whole genome shotgun (WGS) entry which is preliminary data.</text>
</comment>
<accession>A0A2S5CJ10</accession>
<dbReference type="RefSeq" id="WP_103974970.1">
    <property type="nucleotide sequence ID" value="NZ_PGFZ01000008.1"/>
</dbReference>
<feature type="domain" description="HTH marR-type" evidence="1">
    <location>
        <begin position="105"/>
        <end position="148"/>
    </location>
</feature>
<dbReference type="GO" id="GO:0003700">
    <property type="term" value="F:DNA-binding transcription factor activity"/>
    <property type="evidence" value="ECO:0007669"/>
    <property type="project" value="InterPro"/>
</dbReference>
<evidence type="ECO:0000259" key="1">
    <source>
        <dbReference type="Pfam" id="PF01047"/>
    </source>
</evidence>
<evidence type="ECO:0000313" key="2">
    <source>
        <dbReference type="EMBL" id="POZ50795.1"/>
    </source>
</evidence>
<organism evidence="2 3">
    <name type="scientific">Methylovulum psychrotolerans</name>
    <dbReference type="NCBI Taxonomy" id="1704499"/>
    <lineage>
        <taxon>Bacteria</taxon>
        <taxon>Pseudomonadati</taxon>
        <taxon>Pseudomonadota</taxon>
        <taxon>Gammaproteobacteria</taxon>
        <taxon>Methylococcales</taxon>
        <taxon>Methylococcaceae</taxon>
        <taxon>Methylovulum</taxon>
    </lineage>
</organism>
<dbReference type="Proteomes" id="UP000237423">
    <property type="component" value="Unassembled WGS sequence"/>
</dbReference>
<dbReference type="EMBL" id="PGFZ01000008">
    <property type="protein sequence ID" value="POZ50795.1"/>
    <property type="molecule type" value="Genomic_DNA"/>
</dbReference>
<name>A0A2S5CJ10_9GAMM</name>